<sequence length="70" mass="7675">MNNSGCKKMLFISVVIGVLIMLSPIFITGSLYNDNEVMGGLLSAELVVRTLSLVIGLIVIYDGFKSFYKK</sequence>
<protein>
    <submittedName>
        <fullName evidence="2">Uncharacterized protein</fullName>
    </submittedName>
</protein>
<keyword evidence="1" id="KW-1133">Transmembrane helix</keyword>
<evidence type="ECO:0000256" key="1">
    <source>
        <dbReference type="SAM" id="Phobius"/>
    </source>
</evidence>
<comment type="caution">
    <text evidence="2">The sequence shown here is derived from an EMBL/GenBank/DDBJ whole genome shotgun (WGS) entry which is preliminary data.</text>
</comment>
<feature type="transmembrane region" description="Helical" evidence="1">
    <location>
        <begin position="9"/>
        <end position="27"/>
    </location>
</feature>
<dbReference type="AlphaFoldDB" id="A0A6N8EMX4"/>
<feature type="transmembrane region" description="Helical" evidence="1">
    <location>
        <begin position="47"/>
        <end position="64"/>
    </location>
</feature>
<keyword evidence="1" id="KW-0472">Membrane</keyword>
<name>A0A6N8EMX4_PAEMA</name>
<keyword evidence="1" id="KW-0812">Transmembrane</keyword>
<gene>
    <name evidence="2" type="ORF">GNQ08_02535</name>
</gene>
<dbReference type="Proteomes" id="UP000442469">
    <property type="component" value="Unassembled WGS sequence"/>
</dbReference>
<dbReference type="EMBL" id="WNZZ01000001">
    <property type="protein sequence ID" value="MUG21309.1"/>
    <property type="molecule type" value="Genomic_DNA"/>
</dbReference>
<proteinExistence type="predicted"/>
<accession>A0A6N8EMX4</accession>
<evidence type="ECO:0000313" key="3">
    <source>
        <dbReference type="Proteomes" id="UP000442469"/>
    </source>
</evidence>
<organism evidence="2 3">
    <name type="scientific">Paenibacillus macerans</name>
    <name type="common">Bacillus macerans</name>
    <dbReference type="NCBI Taxonomy" id="44252"/>
    <lineage>
        <taxon>Bacteria</taxon>
        <taxon>Bacillati</taxon>
        <taxon>Bacillota</taxon>
        <taxon>Bacilli</taxon>
        <taxon>Bacillales</taxon>
        <taxon>Paenibacillaceae</taxon>
        <taxon>Paenibacillus</taxon>
    </lineage>
</organism>
<reference evidence="2 3" key="1">
    <citation type="submission" date="2019-11" db="EMBL/GenBank/DDBJ databases">
        <title>Draft genome sequences of five Paenibacillus species of dairy origin.</title>
        <authorList>
            <person name="Olajide A.M."/>
            <person name="Chen S."/>
            <person name="Lapointe G."/>
        </authorList>
    </citation>
    <scope>NUCLEOTIDE SEQUENCE [LARGE SCALE GENOMIC DNA]</scope>
    <source>
        <strain evidence="2 3">3CT49</strain>
    </source>
</reference>
<evidence type="ECO:0000313" key="2">
    <source>
        <dbReference type="EMBL" id="MUG21309.1"/>
    </source>
</evidence>